<proteinExistence type="predicted"/>
<dbReference type="AlphaFoldDB" id="A0A179UAI2"/>
<evidence type="ECO:0000256" key="1">
    <source>
        <dbReference type="SAM" id="Phobius"/>
    </source>
</evidence>
<keyword evidence="1" id="KW-1133">Transmembrane helix</keyword>
<dbReference type="RefSeq" id="XP_031576098.1">
    <property type="nucleotide sequence ID" value="XM_031724211.1"/>
</dbReference>
<feature type="non-terminal residue" evidence="2">
    <location>
        <position position="1"/>
    </location>
</feature>
<dbReference type="Proteomes" id="UP000002038">
    <property type="component" value="Unassembled WGS sequence"/>
</dbReference>
<evidence type="ECO:0000313" key="2">
    <source>
        <dbReference type="EMBL" id="OAT04299.1"/>
    </source>
</evidence>
<reference evidence="3" key="1">
    <citation type="journal article" date="2015" name="PLoS Genet.">
        <title>The dynamic genome and transcriptome of the human fungal pathogen Blastomyces and close relative Emmonsia.</title>
        <authorList>
            <person name="Munoz J.F."/>
            <person name="Gauthier G.M."/>
            <person name="Desjardins C.A."/>
            <person name="Gallo J.E."/>
            <person name="Holder J."/>
            <person name="Sullivan T.D."/>
            <person name="Marty A.J."/>
            <person name="Carmen J.C."/>
            <person name="Chen Z."/>
            <person name="Ding L."/>
            <person name="Gujja S."/>
            <person name="Magrini V."/>
            <person name="Misas E."/>
            <person name="Mitreva M."/>
            <person name="Priest M."/>
            <person name="Saif S."/>
            <person name="Whiston E.A."/>
            <person name="Young S."/>
            <person name="Zeng Q."/>
            <person name="Goldman W.E."/>
            <person name="Mardis E.R."/>
            <person name="Taylor J.W."/>
            <person name="McEwen J.G."/>
            <person name="Clay O.K."/>
            <person name="Klein B.S."/>
            <person name="Cuomo C.A."/>
        </authorList>
    </citation>
    <scope>NUCLEOTIDE SEQUENCE [LARGE SCALE GENOMIC DNA]</scope>
    <source>
        <strain evidence="3">SLH14081</strain>
    </source>
</reference>
<feature type="non-terminal residue" evidence="2">
    <location>
        <position position="148"/>
    </location>
</feature>
<keyword evidence="3" id="KW-1185">Reference proteome</keyword>
<feature type="transmembrane region" description="Helical" evidence="1">
    <location>
        <begin position="33"/>
        <end position="55"/>
    </location>
</feature>
<keyword evidence="1" id="KW-0812">Transmembrane</keyword>
<dbReference type="GeneID" id="42528410"/>
<keyword evidence="1" id="KW-0472">Membrane</keyword>
<dbReference type="EMBL" id="GG657448">
    <property type="protein sequence ID" value="OAT04299.1"/>
    <property type="molecule type" value="Genomic_DNA"/>
</dbReference>
<dbReference type="VEuPathDB" id="FungiDB:BDBG_16215"/>
<evidence type="ECO:0000313" key="3">
    <source>
        <dbReference type="Proteomes" id="UP000002038"/>
    </source>
</evidence>
<protein>
    <submittedName>
        <fullName evidence="2">Uncharacterized protein</fullName>
    </submittedName>
</protein>
<name>A0A179UAI2_BLAGS</name>
<accession>A0A179UAI2</accession>
<gene>
    <name evidence="2" type="ORF">BDBG_16215</name>
</gene>
<feature type="transmembrane region" description="Helical" evidence="1">
    <location>
        <begin position="75"/>
        <end position="100"/>
    </location>
</feature>
<sequence length="148" mass="16561">SSHVDRSVSADDCDLNVKLLIERWEEVIMKKLSILYVTETSASFSTLFVSFSVTLSQSSTPVSVSDSPALTISVLLISTFTTSALSDSAVSAFIISSLCFKKMLCRLNKLCFSRIISLLNSVEIVKNIYVFENRNVNIILFYTYRYEA</sequence>
<dbReference type="KEGG" id="bgh:BDBG_16215"/>
<organism evidence="2 3">
    <name type="scientific">Blastomyces gilchristii (strain SLH14081)</name>
    <name type="common">Blastomyces dermatitidis</name>
    <dbReference type="NCBI Taxonomy" id="559298"/>
    <lineage>
        <taxon>Eukaryota</taxon>
        <taxon>Fungi</taxon>
        <taxon>Dikarya</taxon>
        <taxon>Ascomycota</taxon>
        <taxon>Pezizomycotina</taxon>
        <taxon>Eurotiomycetes</taxon>
        <taxon>Eurotiomycetidae</taxon>
        <taxon>Onygenales</taxon>
        <taxon>Ajellomycetaceae</taxon>
        <taxon>Blastomyces</taxon>
    </lineage>
</organism>